<dbReference type="InterPro" id="IPR001969">
    <property type="entry name" value="Aspartic_peptidase_AS"/>
</dbReference>
<feature type="domain" description="Peptidase A1" evidence="5">
    <location>
        <begin position="37"/>
        <end position="359"/>
    </location>
</feature>
<evidence type="ECO:0000259" key="5">
    <source>
        <dbReference type="PROSITE" id="PS51767"/>
    </source>
</evidence>
<dbReference type="InterPro" id="IPR001461">
    <property type="entry name" value="Aspartic_peptidase_A1"/>
</dbReference>
<sequence length="374" mass="40560">MPSSTRLTTVLLATSALAAGATAAVFDLPVIIDQGYKLVELEAGTPGEKYRLLFDTGSASAWMIDEHCAEQCPHVDNWPGRSGYDISKSSTGRYTGQSASIEYLGGRVAGPSVAEVFRSGDSSWNATFIAANESNWSTLPAHGFLGLAFGSIADGGAVPIFEDMMANKIVDEPRFGIYYARSFDAGGSREDKYVDGEMSTISLISRGEYDVWRSVAFNLYSSRTACNGTKVEGKTDLGYSDVVFDTGASAILIPPSKLEEVYASIGMNWTAILKGDHIPLCSEFTNKWSVSFDVGFSGDSINMTLTGDQLALPGFAEREDACWPPFDDSGADGFTLIGTRLLRNFYTVWNYGDFPTENPYYTAKFSWGNLKEGF</sequence>
<dbReference type="InterPro" id="IPR033121">
    <property type="entry name" value="PEPTIDASE_A1"/>
</dbReference>
<dbReference type="Pfam" id="PF00026">
    <property type="entry name" value="Asp"/>
    <property type="match status" value="1"/>
</dbReference>
<protein>
    <submittedName>
        <fullName evidence="6">Aspartic peptidase domain-containing protein</fullName>
    </submittedName>
</protein>
<keyword evidence="3" id="KW-0645">Protease</keyword>
<evidence type="ECO:0000256" key="3">
    <source>
        <dbReference type="RuleBase" id="RU000454"/>
    </source>
</evidence>
<feature type="chain" id="PRO_5035451403" evidence="4">
    <location>
        <begin position="24"/>
        <end position="374"/>
    </location>
</feature>
<keyword evidence="2 3" id="KW-0064">Aspartyl protease</keyword>
<dbReference type="InterPro" id="IPR021109">
    <property type="entry name" value="Peptidase_aspartic_dom_sf"/>
</dbReference>
<evidence type="ECO:0000313" key="6">
    <source>
        <dbReference type="EMBL" id="KAH7304261.1"/>
    </source>
</evidence>
<dbReference type="GO" id="GO:0000324">
    <property type="term" value="C:fungal-type vacuole"/>
    <property type="evidence" value="ECO:0007669"/>
    <property type="project" value="TreeGrafter"/>
</dbReference>
<name>A0A8K0SIM8_9HYPO</name>
<keyword evidence="3" id="KW-0378">Hydrolase</keyword>
<dbReference type="PANTHER" id="PTHR47966">
    <property type="entry name" value="BETA-SITE APP-CLEAVING ENZYME, ISOFORM A-RELATED"/>
    <property type="match status" value="1"/>
</dbReference>
<keyword evidence="7" id="KW-1185">Reference proteome</keyword>
<dbReference type="AlphaFoldDB" id="A0A8K0SIM8"/>
<dbReference type="Gene3D" id="2.40.70.10">
    <property type="entry name" value="Acid Proteases"/>
    <property type="match status" value="2"/>
</dbReference>
<dbReference type="EMBL" id="JAGPNK010000024">
    <property type="protein sequence ID" value="KAH7304261.1"/>
    <property type="molecule type" value="Genomic_DNA"/>
</dbReference>
<dbReference type="OrthoDB" id="771136at2759"/>
<reference evidence="6" key="1">
    <citation type="journal article" date="2021" name="Nat. Commun.">
        <title>Genetic determinants of endophytism in the Arabidopsis root mycobiome.</title>
        <authorList>
            <person name="Mesny F."/>
            <person name="Miyauchi S."/>
            <person name="Thiergart T."/>
            <person name="Pickel B."/>
            <person name="Atanasova L."/>
            <person name="Karlsson M."/>
            <person name="Huettel B."/>
            <person name="Barry K.W."/>
            <person name="Haridas S."/>
            <person name="Chen C."/>
            <person name="Bauer D."/>
            <person name="Andreopoulos W."/>
            <person name="Pangilinan J."/>
            <person name="LaButti K."/>
            <person name="Riley R."/>
            <person name="Lipzen A."/>
            <person name="Clum A."/>
            <person name="Drula E."/>
            <person name="Henrissat B."/>
            <person name="Kohler A."/>
            <person name="Grigoriev I.V."/>
            <person name="Martin F.M."/>
            <person name="Hacquard S."/>
        </authorList>
    </citation>
    <scope>NUCLEOTIDE SEQUENCE</scope>
    <source>
        <strain evidence="6">MPI-CAGE-CH-0235</strain>
    </source>
</reference>
<comment type="caution">
    <text evidence="6">The sequence shown here is derived from an EMBL/GenBank/DDBJ whole genome shotgun (WGS) entry which is preliminary data.</text>
</comment>
<proteinExistence type="inferred from homology"/>
<dbReference type="PANTHER" id="PTHR47966:SF68">
    <property type="entry name" value="PEPTIDASE A1 DOMAIN-CONTAINING PROTEIN"/>
    <property type="match status" value="1"/>
</dbReference>
<evidence type="ECO:0000256" key="2">
    <source>
        <dbReference type="ARBA" id="ARBA00022750"/>
    </source>
</evidence>
<comment type="similarity">
    <text evidence="1 3">Belongs to the peptidase A1 family.</text>
</comment>
<feature type="signal peptide" evidence="4">
    <location>
        <begin position="1"/>
        <end position="23"/>
    </location>
</feature>
<dbReference type="SUPFAM" id="SSF50630">
    <property type="entry name" value="Acid proteases"/>
    <property type="match status" value="1"/>
</dbReference>
<gene>
    <name evidence="6" type="ORF">B0I35DRAFT_445406</name>
</gene>
<dbReference type="GO" id="GO:0004190">
    <property type="term" value="F:aspartic-type endopeptidase activity"/>
    <property type="evidence" value="ECO:0007669"/>
    <property type="project" value="UniProtKB-KW"/>
</dbReference>
<evidence type="ECO:0000256" key="1">
    <source>
        <dbReference type="ARBA" id="ARBA00007447"/>
    </source>
</evidence>
<dbReference type="InterPro" id="IPR034164">
    <property type="entry name" value="Pepsin-like_dom"/>
</dbReference>
<dbReference type="Proteomes" id="UP000813444">
    <property type="component" value="Unassembled WGS sequence"/>
</dbReference>
<organism evidence="6 7">
    <name type="scientific">Stachybotrys elegans</name>
    <dbReference type="NCBI Taxonomy" id="80388"/>
    <lineage>
        <taxon>Eukaryota</taxon>
        <taxon>Fungi</taxon>
        <taxon>Dikarya</taxon>
        <taxon>Ascomycota</taxon>
        <taxon>Pezizomycotina</taxon>
        <taxon>Sordariomycetes</taxon>
        <taxon>Hypocreomycetidae</taxon>
        <taxon>Hypocreales</taxon>
        <taxon>Stachybotryaceae</taxon>
        <taxon>Stachybotrys</taxon>
    </lineage>
</organism>
<evidence type="ECO:0000313" key="7">
    <source>
        <dbReference type="Proteomes" id="UP000813444"/>
    </source>
</evidence>
<evidence type="ECO:0000256" key="4">
    <source>
        <dbReference type="SAM" id="SignalP"/>
    </source>
</evidence>
<dbReference type="PROSITE" id="PS51767">
    <property type="entry name" value="PEPTIDASE_A1"/>
    <property type="match status" value="1"/>
</dbReference>
<accession>A0A8K0SIM8</accession>
<dbReference type="CDD" id="cd05471">
    <property type="entry name" value="pepsin_like"/>
    <property type="match status" value="1"/>
</dbReference>
<keyword evidence="4" id="KW-0732">Signal</keyword>
<dbReference type="PRINTS" id="PR00792">
    <property type="entry name" value="PEPSIN"/>
</dbReference>
<dbReference type="GO" id="GO:0006508">
    <property type="term" value="P:proteolysis"/>
    <property type="evidence" value="ECO:0007669"/>
    <property type="project" value="UniProtKB-KW"/>
</dbReference>
<dbReference type="PROSITE" id="PS00141">
    <property type="entry name" value="ASP_PROTEASE"/>
    <property type="match status" value="1"/>
</dbReference>